<reference evidence="3 4" key="1">
    <citation type="submission" date="2020-07" db="EMBL/GenBank/DDBJ databases">
        <authorList>
            <person name="Feng X."/>
        </authorList>
    </citation>
    <scope>NUCLEOTIDE SEQUENCE [LARGE SCALE GENOMIC DNA]</scope>
    <source>
        <strain evidence="3 4">JCM23202</strain>
    </source>
</reference>
<dbReference type="EMBL" id="JACHVC010000012">
    <property type="protein sequence ID" value="MBC2606821.1"/>
    <property type="molecule type" value="Genomic_DNA"/>
</dbReference>
<proteinExistence type="predicted"/>
<evidence type="ECO:0000313" key="4">
    <source>
        <dbReference type="Proteomes" id="UP000526501"/>
    </source>
</evidence>
<dbReference type="InterPro" id="IPR028976">
    <property type="entry name" value="CheC-like_sf"/>
</dbReference>
<dbReference type="Pfam" id="PF13690">
    <property type="entry name" value="CheX"/>
    <property type="match status" value="1"/>
</dbReference>
<organism evidence="3 4">
    <name type="scientific">Pelagicoccus albus</name>
    <dbReference type="NCBI Taxonomy" id="415222"/>
    <lineage>
        <taxon>Bacteria</taxon>
        <taxon>Pseudomonadati</taxon>
        <taxon>Verrucomicrobiota</taxon>
        <taxon>Opitutia</taxon>
        <taxon>Puniceicoccales</taxon>
        <taxon>Pelagicoccaceae</taxon>
        <taxon>Pelagicoccus</taxon>
    </lineage>
</organism>
<evidence type="ECO:0000256" key="1">
    <source>
        <dbReference type="ARBA" id="ARBA00022500"/>
    </source>
</evidence>
<keyword evidence="1" id="KW-0145">Chemotaxis</keyword>
<dbReference type="Proteomes" id="UP000526501">
    <property type="component" value="Unassembled WGS sequence"/>
</dbReference>
<dbReference type="GO" id="GO:0006935">
    <property type="term" value="P:chemotaxis"/>
    <property type="evidence" value="ECO:0007669"/>
    <property type="project" value="UniProtKB-KW"/>
</dbReference>
<dbReference type="Gene3D" id="3.40.1550.10">
    <property type="entry name" value="CheC-like"/>
    <property type="match status" value="1"/>
</dbReference>
<dbReference type="InterPro" id="IPR038756">
    <property type="entry name" value="CheX-like"/>
</dbReference>
<feature type="domain" description="Chemotaxis phosphatase CheX-like" evidence="2">
    <location>
        <begin position="60"/>
        <end position="157"/>
    </location>
</feature>
<protein>
    <submittedName>
        <fullName evidence="3">Chemotaxis protein CheX</fullName>
    </submittedName>
</protein>
<accession>A0A7X1B6Z5</accession>
<dbReference type="PANTHER" id="PTHR39452">
    <property type="entry name" value="CHEY-P PHOSPHATASE CHEX"/>
    <property type="match status" value="1"/>
</dbReference>
<dbReference type="AlphaFoldDB" id="A0A7X1B6Z5"/>
<name>A0A7X1B6Z5_9BACT</name>
<sequence>MSVSVPVGKIHEFLSTSLVKVIDTMASMQCECKGHESYSGKQAFSPKIDPAKDDSKRMFASSVGFAGEINGVCYLFMTENFAYEASGKITGLDREDLDDDVVRDVCGELTNMFAGTFKNKLADLGLPSTLTLPTVVQGKRMAISTAGTAEQYRFTFEVGNLNIYADLLLSQRL</sequence>
<dbReference type="SUPFAM" id="SSF103039">
    <property type="entry name" value="CheC-like"/>
    <property type="match status" value="1"/>
</dbReference>
<dbReference type="InterPro" id="IPR028051">
    <property type="entry name" value="CheX-like_dom"/>
</dbReference>
<comment type="caution">
    <text evidence="3">The sequence shown here is derived from an EMBL/GenBank/DDBJ whole genome shotgun (WGS) entry which is preliminary data.</text>
</comment>
<evidence type="ECO:0000313" key="3">
    <source>
        <dbReference type="EMBL" id="MBC2606821.1"/>
    </source>
</evidence>
<evidence type="ECO:0000259" key="2">
    <source>
        <dbReference type="Pfam" id="PF13690"/>
    </source>
</evidence>
<keyword evidence="4" id="KW-1185">Reference proteome</keyword>
<gene>
    <name evidence="3" type="ORF">H5P27_12275</name>
</gene>
<dbReference type="RefSeq" id="WP_185660692.1">
    <property type="nucleotide sequence ID" value="NZ_CAWPOO010000012.1"/>
</dbReference>
<dbReference type="PANTHER" id="PTHR39452:SF1">
    <property type="entry name" value="CHEY-P PHOSPHATASE CHEX"/>
    <property type="match status" value="1"/>
</dbReference>